<dbReference type="Proteomes" id="UP000016617">
    <property type="component" value="Unassembled WGS sequence"/>
</dbReference>
<dbReference type="EMBL" id="AWVA01000034">
    <property type="protein sequence ID" value="ERJ77697.1"/>
    <property type="molecule type" value="Genomic_DNA"/>
</dbReference>
<comment type="caution">
    <text evidence="1">The sequence shown here is derived from an EMBL/GenBank/DDBJ whole genome shotgun (WGS) entry which is preliminary data.</text>
</comment>
<feature type="non-terminal residue" evidence="1">
    <location>
        <position position="1"/>
    </location>
</feature>
<gene>
    <name evidence="1" type="ORF">HMPREF1557_00649</name>
</gene>
<dbReference type="AlphaFoldDB" id="U2JCD9"/>
<name>U2JCD9_9STRE</name>
<protein>
    <submittedName>
        <fullName evidence="1">Uncharacterized protein</fullName>
    </submittedName>
</protein>
<evidence type="ECO:0000313" key="1">
    <source>
        <dbReference type="EMBL" id="ERJ77697.1"/>
    </source>
</evidence>
<reference evidence="1 2" key="1">
    <citation type="submission" date="2013-06" db="EMBL/GenBank/DDBJ databases">
        <authorList>
            <person name="Weinstock G."/>
            <person name="Sodergren E."/>
            <person name="Lobos E.A."/>
            <person name="Fulton L."/>
            <person name="Fulton R."/>
            <person name="Courtney L."/>
            <person name="Fronick C."/>
            <person name="O'Laughlin M."/>
            <person name="Godfrey J."/>
            <person name="Wilson R.M."/>
            <person name="Miner T."/>
            <person name="Farmer C."/>
            <person name="Delehaunty K."/>
            <person name="Cordes M."/>
            <person name="Minx P."/>
            <person name="Tomlinson C."/>
            <person name="Chen J."/>
            <person name="Wollam A."/>
            <person name="Pepin K.H."/>
            <person name="Bhonagiri V."/>
            <person name="Zhang X."/>
            <person name="Warren W."/>
            <person name="Mitreva M."/>
            <person name="Mardis E.R."/>
            <person name="Wilson R.K."/>
        </authorList>
    </citation>
    <scope>NUCLEOTIDE SEQUENCE [LARGE SCALE GENOMIC DNA]</scope>
    <source>
        <strain evidence="1 2">W1703</strain>
    </source>
</reference>
<organism evidence="1 2">
    <name type="scientific">Streptococcus sobrinus W1703</name>
    <dbReference type="NCBI Taxonomy" id="1227275"/>
    <lineage>
        <taxon>Bacteria</taxon>
        <taxon>Bacillati</taxon>
        <taxon>Bacillota</taxon>
        <taxon>Bacilli</taxon>
        <taxon>Lactobacillales</taxon>
        <taxon>Streptococcaceae</taxon>
        <taxon>Streptococcus</taxon>
    </lineage>
</organism>
<sequence>LYFTIYPDKKTERVQTKRWKSSVLFLFCLISEPYLSSSAEY</sequence>
<accession>U2JCD9</accession>
<evidence type="ECO:0000313" key="2">
    <source>
        <dbReference type="Proteomes" id="UP000016617"/>
    </source>
</evidence>
<proteinExistence type="predicted"/>
<dbReference type="HOGENOM" id="CLU_3281934_0_0_9"/>